<dbReference type="PANTHER" id="PTHR35472:SF4">
    <property type="entry name" value="DUF19 DOMAIN-CONTAINING PROTEIN"/>
    <property type="match status" value="1"/>
</dbReference>
<evidence type="ECO:0000313" key="3">
    <source>
        <dbReference type="EMBL" id="WMV57301.1"/>
    </source>
</evidence>
<dbReference type="AlphaFoldDB" id="A0AAF0ZZF7"/>
<evidence type="ECO:0000256" key="2">
    <source>
        <dbReference type="SAM" id="SignalP"/>
    </source>
</evidence>
<evidence type="ECO:0000256" key="1">
    <source>
        <dbReference type="SAM" id="MobiDB-lite"/>
    </source>
</evidence>
<keyword evidence="2" id="KW-0732">Signal</keyword>
<feature type="region of interest" description="Disordered" evidence="1">
    <location>
        <begin position="52"/>
        <end position="85"/>
    </location>
</feature>
<name>A0AAF0ZZF7_SOLVR</name>
<feature type="chain" id="PRO_5041942217" evidence="2">
    <location>
        <begin position="27"/>
        <end position="85"/>
    </location>
</feature>
<dbReference type="InterPro" id="IPR055317">
    <property type="entry name" value="CLE14-like"/>
</dbReference>
<organism evidence="3 4">
    <name type="scientific">Solanum verrucosum</name>
    <dbReference type="NCBI Taxonomy" id="315347"/>
    <lineage>
        <taxon>Eukaryota</taxon>
        <taxon>Viridiplantae</taxon>
        <taxon>Streptophyta</taxon>
        <taxon>Embryophyta</taxon>
        <taxon>Tracheophyta</taxon>
        <taxon>Spermatophyta</taxon>
        <taxon>Magnoliopsida</taxon>
        <taxon>eudicotyledons</taxon>
        <taxon>Gunneridae</taxon>
        <taxon>Pentapetalae</taxon>
        <taxon>asterids</taxon>
        <taxon>lamiids</taxon>
        <taxon>Solanales</taxon>
        <taxon>Solanaceae</taxon>
        <taxon>Solanoideae</taxon>
        <taxon>Solaneae</taxon>
        <taxon>Solanum</taxon>
    </lineage>
</organism>
<accession>A0AAF0ZZF7</accession>
<gene>
    <name evidence="3" type="ORF">MTR67_050686</name>
</gene>
<sequence>MKAQYPSVPILLLIMVILILSQFSSCHNIQKMTTTRTKQTYRDLDSRYSWHLSASDPKTSRNEDIEQSYRVSNHAVPGGPNPLHN</sequence>
<proteinExistence type="predicted"/>
<feature type="signal peptide" evidence="2">
    <location>
        <begin position="1"/>
        <end position="26"/>
    </location>
</feature>
<dbReference type="EMBL" id="CP133623">
    <property type="protein sequence ID" value="WMV57301.1"/>
    <property type="molecule type" value="Genomic_DNA"/>
</dbReference>
<dbReference type="Proteomes" id="UP001234989">
    <property type="component" value="Chromosome 12"/>
</dbReference>
<evidence type="ECO:0000313" key="4">
    <source>
        <dbReference type="Proteomes" id="UP001234989"/>
    </source>
</evidence>
<dbReference type="PANTHER" id="PTHR35472">
    <property type="match status" value="1"/>
</dbReference>
<reference evidence="3" key="1">
    <citation type="submission" date="2023-08" db="EMBL/GenBank/DDBJ databases">
        <title>A de novo genome assembly of Solanum verrucosum Schlechtendal, a Mexican diploid species geographically isolated from the other diploid A-genome species in potato relatives.</title>
        <authorList>
            <person name="Hosaka K."/>
        </authorList>
    </citation>
    <scope>NUCLEOTIDE SEQUENCE</scope>
    <source>
        <tissue evidence="3">Young leaves</tissue>
    </source>
</reference>
<protein>
    <submittedName>
        <fullName evidence="3">Uncharacterized protein</fullName>
    </submittedName>
</protein>
<keyword evidence="4" id="KW-1185">Reference proteome</keyword>